<evidence type="ECO:0000256" key="1">
    <source>
        <dbReference type="ARBA" id="ARBA00004790"/>
    </source>
</evidence>
<keyword evidence="2 6" id="KW-0436">Ligase</keyword>
<dbReference type="NCBIfam" id="NF002048">
    <property type="entry name" value="PRK00876.1"/>
    <property type="match status" value="1"/>
</dbReference>
<accession>A0A0S7C335</accession>
<dbReference type="GO" id="GO:0005524">
    <property type="term" value="F:ATP binding"/>
    <property type="evidence" value="ECO:0007669"/>
    <property type="project" value="UniProtKB-KW"/>
</dbReference>
<proteinExistence type="inferred from homology"/>
<evidence type="ECO:0000256" key="4">
    <source>
        <dbReference type="ARBA" id="ARBA00022840"/>
    </source>
</evidence>
<comment type="catalytic activity">
    <reaction evidence="7">
        <text>deamido-NAD(+) + NH4(+) + ATP = AMP + diphosphate + NAD(+) + H(+)</text>
        <dbReference type="Rhea" id="RHEA:21188"/>
        <dbReference type="ChEBI" id="CHEBI:15378"/>
        <dbReference type="ChEBI" id="CHEBI:28938"/>
        <dbReference type="ChEBI" id="CHEBI:30616"/>
        <dbReference type="ChEBI" id="CHEBI:33019"/>
        <dbReference type="ChEBI" id="CHEBI:57540"/>
        <dbReference type="ChEBI" id="CHEBI:58437"/>
        <dbReference type="ChEBI" id="CHEBI:456215"/>
        <dbReference type="EC" id="6.3.1.5"/>
    </reaction>
</comment>
<sequence>MNRPPFSKDILKIKDIEAMAGHLGALLKEEIFVKYKRRGAVVGISGGIDSSVSMALAAKYIGAERVFGVMMPEKDSSPDSESLAEKLAKKFGVPHIVENIRPALEGFKCYERRDEAIKRVFPEFDPLTDKSKIGINKTGLDQKLPPVFHLTIIDKNGNQKSKIIPINEYLQIVAASNFKQRCRMSMVYYYAEKMHYMVIGTANKHEIDQGFFVKYGDGGADFYPQANLYKTQVYQLAEYLGVPDEIIQRTPTTDTYSAEQTQEEFFYQLPFEIMDPMWYGFENGYSPDEVGEVMGMPAGEVQIIFDNFARKKKTTEYLRANPYYFPVI</sequence>
<dbReference type="Gene3D" id="3.40.50.620">
    <property type="entry name" value="HUPs"/>
    <property type="match status" value="1"/>
</dbReference>
<dbReference type="RefSeq" id="WP_062040574.1">
    <property type="nucleotide sequence ID" value="NZ_DF968182.1"/>
</dbReference>
<evidence type="ECO:0000256" key="3">
    <source>
        <dbReference type="ARBA" id="ARBA00022741"/>
    </source>
</evidence>
<keyword evidence="10" id="KW-1185">Reference proteome</keyword>
<keyword evidence="5 6" id="KW-0520">NAD</keyword>
<dbReference type="GO" id="GO:0005737">
    <property type="term" value="C:cytoplasm"/>
    <property type="evidence" value="ECO:0007669"/>
    <property type="project" value="InterPro"/>
</dbReference>
<keyword evidence="3 6" id="KW-0547">Nucleotide-binding</keyword>
<evidence type="ECO:0000256" key="7">
    <source>
        <dbReference type="RuleBase" id="RU003812"/>
    </source>
</evidence>
<dbReference type="PANTHER" id="PTHR23090">
    <property type="entry name" value="NH 3 /GLUTAMINE-DEPENDENT NAD + SYNTHETASE"/>
    <property type="match status" value="1"/>
</dbReference>
<evidence type="ECO:0000256" key="6">
    <source>
        <dbReference type="RuleBase" id="RU003811"/>
    </source>
</evidence>
<dbReference type="GO" id="GO:0004359">
    <property type="term" value="F:glutaminase activity"/>
    <property type="evidence" value="ECO:0007669"/>
    <property type="project" value="InterPro"/>
</dbReference>
<dbReference type="PANTHER" id="PTHR23090:SF9">
    <property type="entry name" value="GLUTAMINE-DEPENDENT NAD(+) SYNTHETASE"/>
    <property type="match status" value="1"/>
</dbReference>
<evidence type="ECO:0000256" key="5">
    <source>
        <dbReference type="ARBA" id="ARBA00023027"/>
    </source>
</evidence>
<protein>
    <recommendedName>
        <fullName evidence="7">NH(3)-dependent NAD(+) synthetase</fullName>
        <ecNumber evidence="7">6.3.1.5</ecNumber>
    </recommendedName>
</protein>
<dbReference type="SUPFAM" id="SSF52402">
    <property type="entry name" value="Adenine nucleotide alpha hydrolases-like"/>
    <property type="match status" value="1"/>
</dbReference>
<evidence type="ECO:0000313" key="9">
    <source>
        <dbReference type="EMBL" id="GAP43464.1"/>
    </source>
</evidence>
<keyword evidence="4 6" id="KW-0067">ATP-binding</keyword>
<organism evidence="9">
    <name type="scientific">Lentimicrobium saccharophilum</name>
    <dbReference type="NCBI Taxonomy" id="1678841"/>
    <lineage>
        <taxon>Bacteria</taxon>
        <taxon>Pseudomonadati</taxon>
        <taxon>Bacteroidota</taxon>
        <taxon>Bacteroidia</taxon>
        <taxon>Bacteroidales</taxon>
        <taxon>Lentimicrobiaceae</taxon>
        <taxon>Lentimicrobium</taxon>
    </lineage>
</organism>
<dbReference type="InterPro" id="IPR003694">
    <property type="entry name" value="NAD_synthase"/>
</dbReference>
<dbReference type="Proteomes" id="UP000053091">
    <property type="component" value="Unassembled WGS sequence"/>
</dbReference>
<gene>
    <name evidence="9" type="ORF">TBC1_111617</name>
</gene>
<feature type="domain" description="NAD/GMP synthase" evidence="8">
    <location>
        <begin position="33"/>
        <end position="108"/>
    </location>
</feature>
<dbReference type="PATRIC" id="fig|1678841.3.peg.1805"/>
<evidence type="ECO:0000313" key="10">
    <source>
        <dbReference type="Proteomes" id="UP000053091"/>
    </source>
</evidence>
<name>A0A0S7C335_9BACT</name>
<dbReference type="GO" id="GO:0008795">
    <property type="term" value="F:NAD+ synthase activity"/>
    <property type="evidence" value="ECO:0007669"/>
    <property type="project" value="UniProtKB-EC"/>
</dbReference>
<dbReference type="AlphaFoldDB" id="A0A0S7C335"/>
<comment type="similarity">
    <text evidence="6">Belongs to the NAD synthetase family.</text>
</comment>
<reference evidence="9" key="1">
    <citation type="journal article" date="2015" name="Genome Announc.">
        <title>Draft Genome Sequence of Bacteroidales Strain TBC1, a Novel Isolate from a Methanogenic Wastewater Treatment System.</title>
        <authorList>
            <person name="Tourlousse D.M."/>
            <person name="Matsuura N."/>
            <person name="Sun L."/>
            <person name="Toyonaga M."/>
            <person name="Kuroda K."/>
            <person name="Ohashi A."/>
            <person name="Cruz R."/>
            <person name="Yamaguchi T."/>
            <person name="Sekiguchi Y."/>
        </authorList>
    </citation>
    <scope>NUCLEOTIDE SEQUENCE [LARGE SCALE GENOMIC DNA]</scope>
    <source>
        <strain evidence="9">TBC1</strain>
    </source>
</reference>
<dbReference type="OrthoDB" id="9803818at2"/>
<dbReference type="UniPathway" id="UPA00253"/>
<dbReference type="NCBIfam" id="TIGR00552">
    <property type="entry name" value="nadE"/>
    <property type="match status" value="1"/>
</dbReference>
<evidence type="ECO:0000256" key="2">
    <source>
        <dbReference type="ARBA" id="ARBA00022598"/>
    </source>
</evidence>
<dbReference type="InterPro" id="IPR022310">
    <property type="entry name" value="NAD/GMP_synthase"/>
</dbReference>
<dbReference type="InterPro" id="IPR014729">
    <property type="entry name" value="Rossmann-like_a/b/a_fold"/>
</dbReference>
<dbReference type="CDD" id="cd00553">
    <property type="entry name" value="NAD_synthase"/>
    <property type="match status" value="1"/>
</dbReference>
<dbReference type="GO" id="GO:0009435">
    <property type="term" value="P:NAD+ biosynthetic process"/>
    <property type="evidence" value="ECO:0007669"/>
    <property type="project" value="UniProtKB-UniPathway"/>
</dbReference>
<dbReference type="EC" id="6.3.1.5" evidence="7"/>
<dbReference type="Pfam" id="PF02540">
    <property type="entry name" value="NAD_synthase"/>
    <property type="match status" value="2"/>
</dbReference>
<comment type="pathway">
    <text evidence="1">Cofactor biosynthesis; NAD(+) biosynthesis.</text>
</comment>
<dbReference type="STRING" id="1678841.TBC1_111617"/>
<dbReference type="EMBL" id="DF968182">
    <property type="protein sequence ID" value="GAP43464.1"/>
    <property type="molecule type" value="Genomic_DNA"/>
</dbReference>
<feature type="domain" description="NAD/GMP synthase" evidence="8">
    <location>
        <begin position="171"/>
        <end position="309"/>
    </location>
</feature>
<evidence type="ECO:0000259" key="8">
    <source>
        <dbReference type="Pfam" id="PF02540"/>
    </source>
</evidence>
<dbReference type="GO" id="GO:0003952">
    <property type="term" value="F:NAD+ synthase (glutamine-hydrolyzing) activity"/>
    <property type="evidence" value="ECO:0007669"/>
    <property type="project" value="InterPro"/>
</dbReference>